<comment type="caution">
    <text evidence="1">The sequence shown here is derived from an EMBL/GenBank/DDBJ whole genome shotgun (WGS) entry which is preliminary data.</text>
</comment>
<reference evidence="1 2" key="1">
    <citation type="journal article" date="2019" name="Sci. Rep.">
        <title>Orb-weaving spider Araneus ventricosus genome elucidates the spidroin gene catalogue.</title>
        <authorList>
            <person name="Kono N."/>
            <person name="Nakamura H."/>
            <person name="Ohtoshi R."/>
            <person name="Moran D.A.P."/>
            <person name="Shinohara A."/>
            <person name="Yoshida Y."/>
            <person name="Fujiwara M."/>
            <person name="Mori M."/>
            <person name="Tomita M."/>
            <person name="Arakawa K."/>
        </authorList>
    </citation>
    <scope>NUCLEOTIDE SEQUENCE [LARGE SCALE GENOMIC DNA]</scope>
</reference>
<organism evidence="1 2">
    <name type="scientific">Araneus ventricosus</name>
    <name type="common">Orbweaver spider</name>
    <name type="synonym">Epeira ventricosa</name>
    <dbReference type="NCBI Taxonomy" id="182803"/>
    <lineage>
        <taxon>Eukaryota</taxon>
        <taxon>Metazoa</taxon>
        <taxon>Ecdysozoa</taxon>
        <taxon>Arthropoda</taxon>
        <taxon>Chelicerata</taxon>
        <taxon>Arachnida</taxon>
        <taxon>Araneae</taxon>
        <taxon>Araneomorphae</taxon>
        <taxon>Entelegynae</taxon>
        <taxon>Araneoidea</taxon>
        <taxon>Araneidae</taxon>
        <taxon>Araneus</taxon>
    </lineage>
</organism>
<proteinExistence type="predicted"/>
<evidence type="ECO:0000313" key="1">
    <source>
        <dbReference type="EMBL" id="GBN76191.1"/>
    </source>
</evidence>
<dbReference type="EMBL" id="BGPR01017444">
    <property type="protein sequence ID" value="GBN76191.1"/>
    <property type="molecule type" value="Genomic_DNA"/>
</dbReference>
<dbReference type="AlphaFoldDB" id="A0A4Y2RKK7"/>
<gene>
    <name evidence="1" type="ORF">AVEN_258914_1</name>
</gene>
<sequence>MALYKVSLNDSSGFKGLFIYKYTTHKEGHSPRFWYTLQMFNVCTLGHPAPPPNRNPVQSRLIQTSAPYPAMWQFSVEKVADNSAAVRWSSLLRKSRTIVLQLGGAQSC</sequence>
<keyword evidence="2" id="KW-1185">Reference proteome</keyword>
<accession>A0A4Y2RKK7</accession>
<dbReference type="Proteomes" id="UP000499080">
    <property type="component" value="Unassembled WGS sequence"/>
</dbReference>
<name>A0A4Y2RKK7_ARAVE</name>
<evidence type="ECO:0000313" key="2">
    <source>
        <dbReference type="Proteomes" id="UP000499080"/>
    </source>
</evidence>
<protein>
    <submittedName>
        <fullName evidence="1">Uncharacterized protein</fullName>
    </submittedName>
</protein>